<feature type="transmembrane region" description="Helical" evidence="5">
    <location>
        <begin position="97"/>
        <end position="116"/>
    </location>
</feature>
<dbReference type="Proteomes" id="UP001143545">
    <property type="component" value="Unassembled WGS sequence"/>
</dbReference>
<reference evidence="6" key="1">
    <citation type="submission" date="2022-07" db="EMBL/GenBank/DDBJ databases">
        <title>Taxonomy of Novel Oxalotrophic and Methylotrophic Bacteria.</title>
        <authorList>
            <person name="Sahin N."/>
            <person name="Tani A."/>
        </authorList>
    </citation>
    <scope>NUCLEOTIDE SEQUENCE</scope>
    <source>
        <strain evidence="6">AM327</strain>
    </source>
</reference>
<evidence type="ECO:0000256" key="1">
    <source>
        <dbReference type="ARBA" id="ARBA00004141"/>
    </source>
</evidence>
<evidence type="ECO:0008006" key="8">
    <source>
        <dbReference type="Google" id="ProtNLM"/>
    </source>
</evidence>
<dbReference type="AlphaFoldDB" id="A0A9W6EU54"/>
<feature type="transmembrane region" description="Helical" evidence="5">
    <location>
        <begin position="128"/>
        <end position="151"/>
    </location>
</feature>
<name>A0A9W6EU54_9FLAO</name>
<keyword evidence="7" id="KW-1185">Reference proteome</keyword>
<comment type="caution">
    <text evidence="6">The sequence shown here is derived from an EMBL/GenBank/DDBJ whole genome shotgun (WGS) entry which is preliminary data.</text>
</comment>
<protein>
    <recommendedName>
        <fullName evidence="8">Bacteriophage holin family protein</fullName>
    </recommendedName>
</protein>
<gene>
    <name evidence="6" type="ORF">NBRC110019_21000</name>
</gene>
<evidence type="ECO:0000313" key="6">
    <source>
        <dbReference type="EMBL" id="GLB53060.1"/>
    </source>
</evidence>
<keyword evidence="3 5" id="KW-1133">Transmembrane helix</keyword>
<proteinExistence type="predicted"/>
<dbReference type="EMBL" id="BRVP01000013">
    <property type="protein sequence ID" value="GLB53060.1"/>
    <property type="molecule type" value="Genomic_DNA"/>
</dbReference>
<evidence type="ECO:0000256" key="4">
    <source>
        <dbReference type="ARBA" id="ARBA00023136"/>
    </source>
</evidence>
<accession>A0A9W6EU54</accession>
<keyword evidence="2 5" id="KW-0812">Transmembrane</keyword>
<keyword evidence="4 5" id="KW-0472">Membrane</keyword>
<evidence type="ECO:0000256" key="3">
    <source>
        <dbReference type="ARBA" id="ARBA00022989"/>
    </source>
</evidence>
<dbReference type="Pfam" id="PF05105">
    <property type="entry name" value="Phage_holin_4_1"/>
    <property type="match status" value="1"/>
</dbReference>
<comment type="subcellular location">
    <subcellularLocation>
        <location evidence="1">Membrane</location>
        <topology evidence="1">Multi-pass membrane protein</topology>
    </subcellularLocation>
</comment>
<dbReference type="GO" id="GO:0016020">
    <property type="term" value="C:membrane"/>
    <property type="evidence" value="ECO:0007669"/>
    <property type="project" value="UniProtKB-SubCell"/>
</dbReference>
<evidence type="ECO:0000256" key="2">
    <source>
        <dbReference type="ARBA" id="ARBA00022692"/>
    </source>
</evidence>
<organism evidence="6 7">
    <name type="scientific">Neptunitalea chrysea</name>
    <dbReference type="NCBI Taxonomy" id="1647581"/>
    <lineage>
        <taxon>Bacteria</taxon>
        <taxon>Pseudomonadati</taxon>
        <taxon>Bacteroidota</taxon>
        <taxon>Flavobacteriia</taxon>
        <taxon>Flavobacteriales</taxon>
        <taxon>Flavobacteriaceae</taxon>
        <taxon>Neptunitalea</taxon>
    </lineage>
</organism>
<sequence>MKTILITYLIKPLMKIPIVFQAFATKKGLLMAPVAVLPIVISAKGALKVLFALMILDFITGIYASHVEKRKVEKINPELKNEPLISSEKLKLSGVKFMLYVATILLAYFVEKIFFIKSFAIGFSDAHFTITVIVIAFWIVVEFYSVVFENFKRMGFDVIRKLTKIISKFKSTKNQLQS</sequence>
<dbReference type="InterPro" id="IPR006480">
    <property type="entry name" value="Phage_holin_4_1"/>
</dbReference>
<evidence type="ECO:0000256" key="5">
    <source>
        <dbReference type="SAM" id="Phobius"/>
    </source>
</evidence>
<evidence type="ECO:0000313" key="7">
    <source>
        <dbReference type="Proteomes" id="UP001143545"/>
    </source>
</evidence>